<dbReference type="Proteomes" id="UP000028006">
    <property type="component" value="Unassembled WGS sequence"/>
</dbReference>
<dbReference type="InterPro" id="IPR036390">
    <property type="entry name" value="WH_DNA-bd_sf"/>
</dbReference>
<dbReference type="SMART" id="SM00347">
    <property type="entry name" value="HTH_MARR"/>
    <property type="match status" value="1"/>
</dbReference>
<reference evidence="2 3" key="1">
    <citation type="submission" date="2014-06" db="EMBL/GenBank/DDBJ databases">
        <title>Whole Genome Sequences of Three Symbiotic Endozoicomonas Bacteria.</title>
        <authorList>
            <person name="Neave M.J."/>
            <person name="Apprill A."/>
            <person name="Voolstra C.R."/>
        </authorList>
    </citation>
    <scope>NUCLEOTIDE SEQUENCE [LARGE SCALE GENOMIC DNA]</scope>
    <source>
        <strain evidence="2 3">LMG 24815</strain>
    </source>
</reference>
<dbReference type="PROSITE" id="PS50995">
    <property type="entry name" value="HTH_MARR_2"/>
    <property type="match status" value="1"/>
</dbReference>
<dbReference type="EMBL" id="JOKG01000003">
    <property type="protein sequence ID" value="KEQ13870.1"/>
    <property type="molecule type" value="Genomic_DNA"/>
</dbReference>
<dbReference type="Pfam" id="PF01047">
    <property type="entry name" value="MarR"/>
    <property type="match status" value="1"/>
</dbReference>
<dbReference type="GO" id="GO:0003677">
    <property type="term" value="F:DNA binding"/>
    <property type="evidence" value="ECO:0007669"/>
    <property type="project" value="InterPro"/>
</dbReference>
<dbReference type="NCBIfam" id="TIGR02337">
    <property type="entry name" value="HpaR"/>
    <property type="match status" value="1"/>
</dbReference>
<dbReference type="SUPFAM" id="SSF46785">
    <property type="entry name" value="Winged helix' DNA-binding domain"/>
    <property type="match status" value="1"/>
</dbReference>
<dbReference type="InterPro" id="IPR036388">
    <property type="entry name" value="WH-like_DNA-bd_sf"/>
</dbReference>
<name>A0A081N5Z7_9GAMM</name>
<comment type="caution">
    <text evidence="2">The sequence shown here is derived from an EMBL/GenBank/DDBJ whole genome shotgun (WGS) entry which is preliminary data.</text>
</comment>
<dbReference type="GO" id="GO:0003700">
    <property type="term" value="F:DNA-binding transcription factor activity"/>
    <property type="evidence" value="ECO:0007669"/>
    <property type="project" value="InterPro"/>
</dbReference>
<dbReference type="eggNOG" id="COG1846">
    <property type="taxonomic scope" value="Bacteria"/>
</dbReference>
<organism evidence="2 3">
    <name type="scientific">Endozoicomonas montiporae</name>
    <dbReference type="NCBI Taxonomy" id="1027273"/>
    <lineage>
        <taxon>Bacteria</taxon>
        <taxon>Pseudomonadati</taxon>
        <taxon>Pseudomonadota</taxon>
        <taxon>Gammaproteobacteria</taxon>
        <taxon>Oceanospirillales</taxon>
        <taxon>Endozoicomonadaceae</taxon>
        <taxon>Endozoicomonas</taxon>
    </lineage>
</organism>
<proteinExistence type="predicted"/>
<dbReference type="RefSeq" id="WP_034877154.1">
    <property type="nucleotide sequence ID" value="NZ_JOKG01000003.1"/>
</dbReference>
<keyword evidence="3" id="KW-1185">Reference proteome</keyword>
<dbReference type="Gene3D" id="1.10.10.10">
    <property type="entry name" value="Winged helix-like DNA-binding domain superfamily/Winged helix DNA-binding domain"/>
    <property type="match status" value="1"/>
</dbReference>
<accession>A0A081N5Z7</accession>
<evidence type="ECO:0000313" key="3">
    <source>
        <dbReference type="Proteomes" id="UP000028006"/>
    </source>
</evidence>
<dbReference type="InterPro" id="IPR000835">
    <property type="entry name" value="HTH_MarR-typ"/>
</dbReference>
<dbReference type="InterPro" id="IPR012712">
    <property type="entry name" value="HpaR/FarR"/>
</dbReference>
<sequence>MRKYENSLPLKLLKAREAAMSFFRPMLQEHSITEQQWRVLRVLNDHEEMETKQLAETCCILSPSLTGIIQRLEQQEYVQRRKSPDDHRRTLISATEKARSLLEEMAPEVDASYNKLTSSLSKEKMEILNELLTDVSQIKP</sequence>
<dbReference type="GO" id="GO:0006950">
    <property type="term" value="P:response to stress"/>
    <property type="evidence" value="ECO:0007669"/>
    <property type="project" value="TreeGrafter"/>
</dbReference>
<feature type="domain" description="HTH marR-type" evidence="1">
    <location>
        <begin position="5"/>
        <end position="137"/>
    </location>
</feature>
<dbReference type="AlphaFoldDB" id="A0A081N5Z7"/>
<dbReference type="PRINTS" id="PR00598">
    <property type="entry name" value="HTHMARR"/>
</dbReference>
<protein>
    <submittedName>
        <fullName evidence="2">Homoprotocatechuate degradative operon repressor</fullName>
    </submittedName>
</protein>
<dbReference type="GO" id="GO:0045892">
    <property type="term" value="P:negative regulation of DNA-templated transcription"/>
    <property type="evidence" value="ECO:0007669"/>
    <property type="project" value="InterPro"/>
</dbReference>
<evidence type="ECO:0000259" key="1">
    <source>
        <dbReference type="PROSITE" id="PS50995"/>
    </source>
</evidence>
<dbReference type="InterPro" id="IPR039422">
    <property type="entry name" value="MarR/SlyA-like"/>
</dbReference>
<dbReference type="PANTHER" id="PTHR33164">
    <property type="entry name" value="TRANSCRIPTIONAL REGULATOR, MARR FAMILY"/>
    <property type="match status" value="1"/>
</dbReference>
<dbReference type="PANTHER" id="PTHR33164:SF13">
    <property type="entry name" value="4-HYDROXYPHENYLACETATE CATABOLISM PROTEIN"/>
    <property type="match status" value="1"/>
</dbReference>
<gene>
    <name evidence="2" type="ORF">GZ77_16575</name>
</gene>
<evidence type="ECO:0000313" key="2">
    <source>
        <dbReference type="EMBL" id="KEQ13870.1"/>
    </source>
</evidence>